<dbReference type="CDD" id="cd15293">
    <property type="entry name" value="7tmC_GPR158-like"/>
    <property type="match status" value="1"/>
</dbReference>
<feature type="compositionally biased region" description="Polar residues" evidence="17">
    <location>
        <begin position="1349"/>
        <end position="1366"/>
    </location>
</feature>
<keyword evidence="4 18" id="KW-0812">Transmembrane</keyword>
<dbReference type="Proteomes" id="UP000001646">
    <property type="component" value="Chromosome 6"/>
</dbReference>
<dbReference type="CDD" id="cd00054">
    <property type="entry name" value="EGF_CA"/>
    <property type="match status" value="1"/>
</dbReference>
<feature type="compositionally biased region" description="Basic residues" evidence="17">
    <location>
        <begin position="1180"/>
        <end position="1189"/>
    </location>
</feature>
<evidence type="ECO:0000256" key="1">
    <source>
        <dbReference type="ARBA" id="ARBA00004487"/>
    </source>
</evidence>
<keyword evidence="7" id="KW-0770">Synapse</keyword>
<reference evidence="21 22" key="1">
    <citation type="submission" date="2009-12" db="EMBL/GenBank/DDBJ databases">
        <title>The Genome Sequence of Anolis carolinensis (Green Anole Lizard).</title>
        <authorList>
            <consortium name="The Genome Sequencing Platform"/>
            <person name="Di Palma F."/>
            <person name="Alfoldi J."/>
            <person name="Heiman D."/>
            <person name="Young S."/>
            <person name="Grabherr M."/>
            <person name="Johnson J."/>
            <person name="Lander E.S."/>
            <person name="Lindblad-Toh K."/>
        </authorList>
    </citation>
    <scope>NUCLEOTIDE SEQUENCE [LARGE SCALE GENOMIC DNA]</scope>
    <source>
        <strain evidence="21 22">JBL SC #1</strain>
    </source>
</reference>
<reference evidence="21" key="3">
    <citation type="submission" date="2025-09" db="UniProtKB">
        <authorList>
            <consortium name="Ensembl"/>
        </authorList>
    </citation>
    <scope>IDENTIFICATION</scope>
</reference>
<evidence type="ECO:0000256" key="14">
    <source>
        <dbReference type="ARBA" id="ARBA00023257"/>
    </source>
</evidence>
<dbReference type="CTD" id="440435"/>
<feature type="compositionally biased region" description="Basic and acidic residues" evidence="17">
    <location>
        <begin position="1723"/>
        <end position="1753"/>
    </location>
</feature>
<protein>
    <submittedName>
        <fullName evidence="21">G protein-coupled receptor 179</fullName>
    </submittedName>
</protein>
<evidence type="ECO:0000256" key="9">
    <source>
        <dbReference type="ARBA" id="ARBA00023136"/>
    </source>
</evidence>
<feature type="compositionally biased region" description="Basic and acidic residues" evidence="17">
    <location>
        <begin position="1462"/>
        <end position="1481"/>
    </location>
</feature>
<feature type="region of interest" description="Disordered" evidence="17">
    <location>
        <begin position="1462"/>
        <end position="1573"/>
    </location>
</feature>
<evidence type="ECO:0000256" key="16">
    <source>
        <dbReference type="ARBA" id="ARBA00034104"/>
    </source>
</evidence>
<feature type="region of interest" description="Disordered" evidence="17">
    <location>
        <begin position="1017"/>
        <end position="1228"/>
    </location>
</feature>
<keyword evidence="15" id="KW-0966">Cell projection</keyword>
<feature type="region of interest" description="Disordered" evidence="17">
    <location>
        <begin position="727"/>
        <end position="847"/>
    </location>
</feature>
<feature type="region of interest" description="Disordered" evidence="17">
    <location>
        <begin position="1601"/>
        <end position="1650"/>
    </location>
</feature>
<dbReference type="InterPro" id="IPR054714">
    <property type="entry name" value="GPR158_179_extracellular"/>
</dbReference>
<dbReference type="PROSITE" id="PS50259">
    <property type="entry name" value="G_PROTEIN_RECEP_F3_4"/>
    <property type="match status" value="1"/>
</dbReference>
<feature type="compositionally biased region" description="Basic and acidic residues" evidence="17">
    <location>
        <begin position="1964"/>
        <end position="1982"/>
    </location>
</feature>
<evidence type="ECO:0000256" key="19">
    <source>
        <dbReference type="SAM" id="SignalP"/>
    </source>
</evidence>
<reference evidence="21" key="2">
    <citation type="submission" date="2025-08" db="UniProtKB">
        <authorList>
            <consortium name="Ensembl"/>
        </authorList>
    </citation>
    <scope>IDENTIFICATION</scope>
</reference>
<feature type="compositionally biased region" description="Basic and acidic residues" evidence="17">
    <location>
        <begin position="2021"/>
        <end position="2030"/>
    </location>
</feature>
<keyword evidence="11" id="KW-0675">Receptor</keyword>
<dbReference type="OrthoDB" id="5823771at2759"/>
<dbReference type="Pfam" id="PF22572">
    <property type="entry name" value="GPR158_179_EC"/>
    <property type="match status" value="1"/>
</dbReference>
<dbReference type="Ensembl" id="ENSACAT00000055133.1">
    <property type="protein sequence ID" value="ENSACAP00000024298.1"/>
    <property type="gene ID" value="ENSACAG00000043732.1"/>
</dbReference>
<feature type="compositionally biased region" description="Low complexity" evidence="17">
    <location>
        <begin position="354"/>
        <end position="366"/>
    </location>
</feature>
<feature type="transmembrane region" description="Helical" evidence="18">
    <location>
        <begin position="416"/>
        <end position="439"/>
    </location>
</feature>
<dbReference type="GeneTree" id="ENSGT00940000160776"/>
<feature type="compositionally biased region" description="Polar residues" evidence="17">
    <location>
        <begin position="1160"/>
        <end position="1170"/>
    </location>
</feature>
<evidence type="ECO:0000256" key="12">
    <source>
        <dbReference type="ARBA" id="ARBA00023180"/>
    </source>
</evidence>
<evidence type="ECO:0000313" key="22">
    <source>
        <dbReference type="Proteomes" id="UP000001646"/>
    </source>
</evidence>
<feature type="region of interest" description="Disordered" evidence="17">
    <location>
        <begin position="2206"/>
        <end position="2283"/>
    </location>
</feature>
<dbReference type="KEGG" id="acs:100557567"/>
<feature type="compositionally biased region" description="Polar residues" evidence="17">
    <location>
        <begin position="1250"/>
        <end position="1259"/>
    </location>
</feature>
<evidence type="ECO:0000259" key="20">
    <source>
        <dbReference type="PROSITE" id="PS50259"/>
    </source>
</evidence>
<feature type="compositionally biased region" description="Low complexity" evidence="17">
    <location>
        <begin position="2449"/>
        <end position="2466"/>
    </location>
</feature>
<keyword evidence="5 19" id="KW-0732">Signal</keyword>
<feature type="compositionally biased region" description="Basic and acidic residues" evidence="17">
    <location>
        <begin position="2206"/>
        <end position="2227"/>
    </location>
</feature>
<feature type="chain" id="PRO_5033007577" evidence="19">
    <location>
        <begin position="21"/>
        <end position="2642"/>
    </location>
</feature>
<feature type="compositionally biased region" description="Polar residues" evidence="17">
    <location>
        <begin position="2045"/>
        <end position="2057"/>
    </location>
</feature>
<evidence type="ECO:0000256" key="2">
    <source>
        <dbReference type="ARBA" id="ARBA00007242"/>
    </source>
</evidence>
<feature type="compositionally biased region" description="Basic and acidic residues" evidence="17">
    <location>
        <begin position="2467"/>
        <end position="2493"/>
    </location>
</feature>
<dbReference type="PANTHER" id="PTHR32546:SF7">
    <property type="entry name" value="G-PROTEIN COUPLED RECEPTOR 179-RELATED"/>
    <property type="match status" value="1"/>
</dbReference>
<evidence type="ECO:0000256" key="4">
    <source>
        <dbReference type="ARBA" id="ARBA00022692"/>
    </source>
</evidence>
<accession>A0A803SMV8</accession>
<feature type="domain" description="G-protein coupled receptors family 3 profile" evidence="20">
    <location>
        <begin position="414"/>
        <end position="664"/>
    </location>
</feature>
<feature type="compositionally biased region" description="Polar residues" evidence="17">
    <location>
        <begin position="1511"/>
        <end position="1523"/>
    </location>
</feature>
<dbReference type="GO" id="GO:0045211">
    <property type="term" value="C:postsynaptic membrane"/>
    <property type="evidence" value="ECO:0007669"/>
    <property type="project" value="UniProtKB-SubCell"/>
</dbReference>
<keyword evidence="22" id="KW-1185">Reference proteome</keyword>
<feature type="region of interest" description="Disordered" evidence="17">
    <location>
        <begin position="2110"/>
        <end position="2171"/>
    </location>
</feature>
<dbReference type="GeneID" id="100557567"/>
<feature type="compositionally biased region" description="Basic and acidic residues" evidence="17">
    <location>
        <begin position="2506"/>
        <end position="2519"/>
    </location>
</feature>
<gene>
    <name evidence="21" type="primary">GPR179</name>
</gene>
<dbReference type="PANTHER" id="PTHR32546">
    <property type="entry name" value="G-PROTEIN COUPLED RECEPTOR 158-RELATED"/>
    <property type="match status" value="1"/>
</dbReference>
<dbReference type="InParanoid" id="A0A803SMV8"/>
<evidence type="ECO:0000256" key="3">
    <source>
        <dbReference type="ARBA" id="ARBA00022475"/>
    </source>
</evidence>
<feature type="transmembrane region" description="Helical" evidence="18">
    <location>
        <begin position="578"/>
        <end position="598"/>
    </location>
</feature>
<evidence type="ECO:0000256" key="10">
    <source>
        <dbReference type="ARBA" id="ARBA00023157"/>
    </source>
</evidence>
<feature type="compositionally biased region" description="Low complexity" evidence="17">
    <location>
        <begin position="1867"/>
        <end position="1881"/>
    </location>
</feature>
<evidence type="ECO:0000313" key="21">
    <source>
        <dbReference type="Ensembl" id="ENSACAP00000024298.1"/>
    </source>
</evidence>
<evidence type="ECO:0000256" key="5">
    <source>
        <dbReference type="ARBA" id="ARBA00022729"/>
    </source>
</evidence>
<evidence type="ECO:0000256" key="8">
    <source>
        <dbReference type="ARBA" id="ARBA00023040"/>
    </source>
</evidence>
<comment type="similarity">
    <text evidence="2">Belongs to the G-protein coupled receptor 3 family.</text>
</comment>
<feature type="compositionally biased region" description="Basic and acidic residues" evidence="17">
    <location>
        <begin position="1407"/>
        <end position="1432"/>
    </location>
</feature>
<dbReference type="InterPro" id="IPR017978">
    <property type="entry name" value="GPCR_3_C"/>
</dbReference>
<feature type="region of interest" description="Disordered" evidence="17">
    <location>
        <begin position="1838"/>
        <end position="1881"/>
    </location>
</feature>
<feature type="region of interest" description="Disordered" evidence="17">
    <location>
        <begin position="354"/>
        <end position="381"/>
    </location>
</feature>
<feature type="compositionally biased region" description="Basic and acidic residues" evidence="17">
    <location>
        <begin position="1087"/>
        <end position="1104"/>
    </location>
</feature>
<feature type="region of interest" description="Disordered" evidence="17">
    <location>
        <begin position="1895"/>
        <end position="1982"/>
    </location>
</feature>
<feature type="compositionally biased region" description="Basic and acidic residues" evidence="17">
    <location>
        <begin position="1536"/>
        <end position="1555"/>
    </location>
</feature>
<feature type="transmembrane region" description="Helical" evidence="18">
    <location>
        <begin position="524"/>
        <end position="545"/>
    </location>
</feature>
<keyword evidence="6 18" id="KW-1133">Transmembrane helix</keyword>
<dbReference type="Pfam" id="PF00003">
    <property type="entry name" value="7tm_3"/>
    <property type="match status" value="1"/>
</dbReference>
<organism evidence="21 22">
    <name type="scientific">Anolis carolinensis</name>
    <name type="common">Green anole</name>
    <name type="synonym">American chameleon</name>
    <dbReference type="NCBI Taxonomy" id="28377"/>
    <lineage>
        <taxon>Eukaryota</taxon>
        <taxon>Metazoa</taxon>
        <taxon>Chordata</taxon>
        <taxon>Craniata</taxon>
        <taxon>Vertebrata</taxon>
        <taxon>Euteleostomi</taxon>
        <taxon>Lepidosauria</taxon>
        <taxon>Squamata</taxon>
        <taxon>Bifurcata</taxon>
        <taxon>Unidentata</taxon>
        <taxon>Episquamata</taxon>
        <taxon>Toxicofera</taxon>
        <taxon>Iguania</taxon>
        <taxon>Dactyloidae</taxon>
        <taxon>Anolis</taxon>
    </lineage>
</organism>
<dbReference type="Gene3D" id="3.30.450.20">
    <property type="entry name" value="PAS domain"/>
    <property type="match status" value="1"/>
</dbReference>
<feature type="compositionally biased region" description="Basic and acidic residues" evidence="17">
    <location>
        <begin position="1369"/>
        <end position="1398"/>
    </location>
</feature>
<feature type="compositionally biased region" description="Basic and acidic residues" evidence="17">
    <location>
        <begin position="1048"/>
        <end position="1063"/>
    </location>
</feature>
<feature type="transmembrane region" description="Helical" evidence="18">
    <location>
        <begin position="640"/>
        <end position="662"/>
    </location>
</feature>
<feature type="compositionally biased region" description="Basic and acidic residues" evidence="17">
    <location>
        <begin position="1679"/>
        <end position="1693"/>
    </location>
</feature>
<feature type="compositionally biased region" description="Basic and acidic residues" evidence="17">
    <location>
        <begin position="2060"/>
        <end position="2069"/>
    </location>
</feature>
<keyword evidence="3" id="KW-1003">Cell membrane</keyword>
<evidence type="ECO:0000256" key="13">
    <source>
        <dbReference type="ARBA" id="ARBA00023224"/>
    </source>
</evidence>
<feature type="region of interest" description="Disordered" evidence="17">
    <location>
        <begin position="1721"/>
        <end position="1765"/>
    </location>
</feature>
<feature type="region of interest" description="Disordered" evidence="17">
    <location>
        <begin position="1664"/>
        <end position="1699"/>
    </location>
</feature>
<feature type="compositionally biased region" description="Low complexity" evidence="17">
    <location>
        <begin position="2260"/>
        <end position="2271"/>
    </location>
</feature>
<evidence type="ECO:0000256" key="17">
    <source>
        <dbReference type="SAM" id="MobiDB-lite"/>
    </source>
</evidence>
<feature type="compositionally biased region" description="Low complexity" evidence="17">
    <location>
        <begin position="1149"/>
        <end position="1159"/>
    </location>
</feature>
<feature type="compositionally biased region" description="Basic and acidic residues" evidence="17">
    <location>
        <begin position="2128"/>
        <end position="2143"/>
    </location>
</feature>
<feature type="compositionally biased region" description="Basic and acidic residues" evidence="17">
    <location>
        <begin position="2429"/>
        <end position="2441"/>
    </location>
</feature>
<feature type="compositionally biased region" description="Basic residues" evidence="17">
    <location>
        <begin position="808"/>
        <end position="819"/>
    </location>
</feature>
<dbReference type="InterPro" id="IPR043458">
    <property type="entry name" value="GPR158/179"/>
</dbReference>
<evidence type="ECO:0000256" key="18">
    <source>
        <dbReference type="SAM" id="Phobius"/>
    </source>
</evidence>
<feature type="region of interest" description="Disordered" evidence="17">
    <location>
        <begin position="967"/>
        <end position="1005"/>
    </location>
</feature>
<feature type="compositionally biased region" description="Basic and acidic residues" evidence="17">
    <location>
        <begin position="820"/>
        <end position="830"/>
    </location>
</feature>
<feature type="compositionally biased region" description="Polar residues" evidence="17">
    <location>
        <begin position="2546"/>
        <end position="2559"/>
    </location>
</feature>
<feature type="region of interest" description="Disordered" evidence="17">
    <location>
        <begin position="1778"/>
        <end position="1800"/>
    </location>
</feature>
<proteinExistence type="inferred from homology"/>
<feature type="compositionally biased region" description="Low complexity" evidence="17">
    <location>
        <begin position="991"/>
        <end position="1002"/>
    </location>
</feature>
<feature type="compositionally biased region" description="Basic residues" evidence="17">
    <location>
        <begin position="738"/>
        <end position="748"/>
    </location>
</feature>
<comment type="subcellular location">
    <subcellularLocation>
        <location evidence="1">Cell projection</location>
        <location evidence="1">Neuron projection</location>
    </subcellularLocation>
    <subcellularLocation>
        <location evidence="16">Postsynaptic cell membrane</location>
        <topology evidence="16">Multi-pass membrane protein</topology>
    </subcellularLocation>
</comment>
<feature type="region of interest" description="Disordered" evidence="17">
    <location>
        <begin position="1998"/>
        <end position="2070"/>
    </location>
</feature>
<keyword evidence="14" id="KW-0628">Postsynaptic cell membrane</keyword>
<feature type="compositionally biased region" description="Polar residues" evidence="17">
    <location>
        <begin position="1669"/>
        <end position="1678"/>
    </location>
</feature>
<name>A0A803SMV8_ANOCA</name>
<feature type="transmembrane region" description="Helical" evidence="18">
    <location>
        <begin position="484"/>
        <end position="503"/>
    </location>
</feature>
<dbReference type="GO" id="GO:0043005">
    <property type="term" value="C:neuron projection"/>
    <property type="evidence" value="ECO:0007669"/>
    <property type="project" value="UniProtKB-SubCell"/>
</dbReference>
<keyword evidence="12" id="KW-0325">Glycoprotein</keyword>
<keyword evidence="9 18" id="KW-0472">Membrane</keyword>
<keyword evidence="8" id="KW-0297">G-protein coupled receptor</keyword>
<feature type="signal peptide" evidence="19">
    <location>
        <begin position="1"/>
        <end position="20"/>
    </location>
</feature>
<evidence type="ECO:0000256" key="7">
    <source>
        <dbReference type="ARBA" id="ARBA00023018"/>
    </source>
</evidence>
<feature type="region of interest" description="Disordered" evidence="17">
    <location>
        <begin position="2419"/>
        <end position="2642"/>
    </location>
</feature>
<keyword evidence="10" id="KW-1015">Disulfide bond</keyword>
<sequence length="2642" mass="293019">MEICLLGFVIWCFHLETLWAAGLFQYQRSAPPKARTPKMKVWMPSSSPSLASAFTWVPTPNLDKTDLEGSEAAVAFLYSGDVLSLLQANCTRKFEVRDMEKASSPPPALRSYLRGATDTLTHATNFLNMVFQTNDIRESSVKEDVEWYHALVRSVIEGDSQVYRAMLTFDAHPVSSKPQMMLQATKENNEILLQDLSPSAESLRNLTWENEWYNFFRFQRAPFLYKRILSNDLKTLDTPKWSQGDSYVMDTGHVRWSPPFLECEDGKFWPTWMVTLSSSFYGLKPDLNPEFKGVLRMDVKIQNIDINQCASGQGWFANTHQCDLNSTQCIPQENQGFVLGKYLCICKPGFYGASRSSTSSSSSPDSTNKDQTGERVSQYGTTDSGNLLECRPCQEGCTTCIDDTPCLIQEDWSLRAAVLAFQAFCMLAVFFSMLVSYHFRKSKRIRASGVLLLETILFGSLLLYFPVFILYFKPSIFRCIVLRWVRMLGFAIVYGTITLKLYRVLKIFLSRTAQRVPYMSSGRVLKMLALILLLVLWFLAAWTVGMLENIGKNIPLVVLSQTTRGLQFYICDHDRWDYMMVVAEMLFLFWGSFLCYATRTVPSAFHEPRYMGIALHNELITSAAFHVIRFLMVPSLHPDWTLLIFFIHTHVTTTMTLALLFIPKFLHAGSPLKEEIAAEVYEDELDMRHSGSYLNSSITSAWSEHSLDPDDIRDELKKLYTQLEVHKTKKMTANNPHLQKKRSSKRSLGRSLMRRITEIPDSVSRQCSKEEKDGSVGGGTMSRAGSYKQRHLDTGSSSMKRRDDSSSKHKVSSSLKKSHSTYDHTRDAKENSLPSRHNSCKEAPLLDSMMRKKLAKKASERSNNDSLDDSAPLVYKSASAHNLMAERKPLHPKPSPLQKSLSVVTSAKEKALLLTNRAYLEESSKLAQDKERKAAAEDSTTGSEVSGYTEIIDVASEVEVKQLDMDDPSAGTVSSLLESDHGSKDVVCPWESATTPSTPSESRFQKHVTYASMRSASINTSELTARRHHASKKIPPEPPIRQQSLVHSLEKKDVVHGNVDDQKQPSFQSPKTDLKDSPVPASLSPTEIEKSPEQTKMEKTRDDESIAPVSSSTGLTRLASIAAEVCPWEVMEMPLPKKKDSDTSESDSQKSSPEKQPQSLQTSIPKSSMKSLGLAIKAFNRSRIKGGLKARKDSEENQRNDEKDMDGKSEKPLGESPGPQVISRTTKAKVVSKQATICPWDEEEEEEVLLSSQKHSPSKTPEVCPWEESPDVLVKSSASSAEAIASKNAGEISRIRLEKAKSTRESLCPWEFIDEDQKKEDKTSNISLDSSRPDGKKAEACPWEVEEVVTSTRSDTHSMGVSSALSQDEAIKESKVKHFDGYKRERSSTKVHPSETQEKVSAQQESKSIKEPSLRKEIKKSSEVPNVDEKKLKNIGKSKTILPESEEVRVKSQICPWEVEEALKKTPEEDSAESSKEEKSIASKAAAVNKNEEESICPWEAMKLPGRPDTKTTTAQGESSNKATVKICPWEASDILPEKLKEDSVENSRGTESRKLRSPLSEQSKDKENSHQGYVCPWENVDVEGSSAKPAVKVPKLSEAVLKPSGSGDSKKADVCPWETEATSSTLGKATKQVEGGPSKGTPMRASHISKTSICPWEETDSEDALLTPGSQSLNVSDIHSKKPDGFQSKRAEIAPWEMQEETEIKATICPWESDDSLTQRGFKRDASVLSKEERKEIRDAAQEKGSNSKRESICPWESTDSGDSFIKPKLESIYLSKGRSKKSDSVESQRSSVCPWETEGTEVGTKTAEICLWEEISTPSATRLTRQETKKARDTVYTALEKESSPQESVCPWETMDTDYPSSRLSTKSPSMSKVSSKKSSNIESLKAEVCSWKSQEAESSPKADVCPWEVSESQMTSLKPAGDIESHRHPPVKQTGSSKTMEKKTSLQESVCPWDSVSELPAKPERPRISSKKSDSADSLKAEICPWEVEENVFKKGDDGSSFKGLDSRSTSPMNISEAMEKLSRSRDTICPWESMELEESSAKSAGQSPALSKTGSKKSDSAESLRAEVCPWEAVEEEEGTSAVDICPWTAATAPFEKGKLGQSLVGISKGKRGQVPLRSPDSTQAEKEASFKKIEKSKSQQEPAFAWKSMEFDKPPAKSTRSLDLLQVSSKKSESVESLKAEICPWDFQELETESKVETFQRVAAERPSEKTALQIDRERVSSKETSTTPMTKHLKIDDKVSSSRESICPWESMELPSSPSPTLSKTGSKKSDSAESLRAEVCPWETKEEECPTEVSLVDKETLRKKTSLGKISLGGGETLSKKVEKTRSHPGLAYSQKNNEELSIKPISKSLDLFKVDSAKSDSCESLKAEVCPWETQEITAVDKGEGCLWEVAGAPLGKGILSKDKAGIFKRATKAGSTGPEKTFKAAEEARSPRESICPWESSAAAEASGTSSSASASAKKSDSTESRKAEVCPWETDHSEADPKAEICPWEVGPVMAPKDERHITHTDRTEMPTVSMKRSQSKQEGLAAHKPLCRSLPATTQTKSLSTGSSPPMGISPKDESAVADVCPWEIEDPSSTRKQTVKISKTFAEVNPREAEGISSTSAAKSKTEKSQTDSVEGPSQAKSDICPWDCD</sequence>
<feature type="compositionally biased region" description="Basic and acidic residues" evidence="17">
    <location>
        <begin position="2274"/>
        <end position="2283"/>
    </location>
</feature>
<keyword evidence="13" id="KW-0807">Transducer</keyword>
<evidence type="ECO:0000256" key="6">
    <source>
        <dbReference type="ARBA" id="ARBA00022989"/>
    </source>
</evidence>
<feature type="region of interest" description="Disordered" evidence="17">
    <location>
        <begin position="1313"/>
        <end position="1437"/>
    </location>
</feature>
<evidence type="ECO:0000256" key="11">
    <source>
        <dbReference type="ARBA" id="ARBA00023170"/>
    </source>
</evidence>
<feature type="transmembrane region" description="Helical" evidence="18">
    <location>
        <begin position="451"/>
        <end position="472"/>
    </location>
</feature>
<dbReference type="GO" id="GO:0004930">
    <property type="term" value="F:G protein-coupled receptor activity"/>
    <property type="evidence" value="ECO:0007669"/>
    <property type="project" value="UniProtKB-KW"/>
</dbReference>
<feature type="compositionally biased region" description="Basic and acidic residues" evidence="17">
    <location>
        <begin position="1190"/>
        <end position="1213"/>
    </location>
</feature>
<evidence type="ECO:0000256" key="15">
    <source>
        <dbReference type="ARBA" id="ARBA00023273"/>
    </source>
</evidence>
<feature type="region of interest" description="Disordered" evidence="17">
    <location>
        <begin position="1242"/>
        <end position="1271"/>
    </location>
</feature>